<evidence type="ECO:0000313" key="3">
    <source>
        <dbReference type="Proteomes" id="UP000649617"/>
    </source>
</evidence>
<protein>
    <submittedName>
        <fullName evidence="2">Uncharacterized protein</fullName>
    </submittedName>
</protein>
<feature type="transmembrane region" description="Helical" evidence="1">
    <location>
        <begin position="462"/>
        <end position="488"/>
    </location>
</feature>
<keyword evidence="1" id="KW-0812">Transmembrane</keyword>
<organism evidence="2 3">
    <name type="scientific">Symbiodinium pilosum</name>
    <name type="common">Dinoflagellate</name>
    <dbReference type="NCBI Taxonomy" id="2952"/>
    <lineage>
        <taxon>Eukaryota</taxon>
        <taxon>Sar</taxon>
        <taxon>Alveolata</taxon>
        <taxon>Dinophyceae</taxon>
        <taxon>Suessiales</taxon>
        <taxon>Symbiodiniaceae</taxon>
        <taxon>Symbiodinium</taxon>
    </lineage>
</organism>
<keyword evidence="1" id="KW-0472">Membrane</keyword>
<dbReference type="OrthoDB" id="434906at2759"/>
<proteinExistence type="predicted"/>
<evidence type="ECO:0000313" key="2">
    <source>
        <dbReference type="EMBL" id="CAE7170410.1"/>
    </source>
</evidence>
<feature type="transmembrane region" description="Helical" evidence="1">
    <location>
        <begin position="409"/>
        <end position="442"/>
    </location>
</feature>
<feature type="transmembrane region" description="Helical" evidence="1">
    <location>
        <begin position="279"/>
        <end position="297"/>
    </location>
</feature>
<gene>
    <name evidence="2" type="ORF">SPIL2461_LOCUS697</name>
</gene>
<dbReference type="Proteomes" id="UP000649617">
    <property type="component" value="Unassembled WGS sequence"/>
</dbReference>
<keyword evidence="3" id="KW-1185">Reference proteome</keyword>
<sequence>YFFEAIARSILIADLDCTMVGECALTSDRHEISSLRCPPGRGRILDPPSMLGCFTCQPGSFQVLKAANASCLRCPKQTAVCNTTHVIMQPGYMVEATANLSNMSVMSPVVDVNKTYACPNAAACPGGQLSYQSQSSMCAVGYVGRACIWPAAGYASSDAAPLRFVQCPTSRLGLLLLSAFLIVKDVLLFAISSFSVLGAKAESKESGVLLNQLMSFATVNSICFMVIAQRDVYQQLNGFAEHFLFSCGLAMDLARGQGGGGTSIACVIHAILGTDYVTLWMRFFAASLTPVMLIIILSCLQDPWLAFIVGTNCFLPSLCGRAAWHFVAYKPSEEEATFIGDLAPGESMVSYFIPVIATLMCFFAVTIWSWMRAVSVAKAPLPPHVLYISRAYKSEHAGWELERLLRKMLLALIQGAFPITIHPVSLLALTSIVLMFSLVAYLKLKPYKKDAFNQLETLLLMIGVSMPILTIMSVGMTLMMGAVAAAMIRDHRRD</sequence>
<dbReference type="AlphaFoldDB" id="A0A812IR67"/>
<accession>A0A812IR67</accession>
<keyword evidence="1" id="KW-1133">Transmembrane helix</keyword>
<feature type="transmembrane region" description="Helical" evidence="1">
    <location>
        <begin position="304"/>
        <end position="328"/>
    </location>
</feature>
<dbReference type="PANTHER" id="PTHR11319">
    <property type="entry name" value="G PROTEIN-COUPLED RECEPTOR-RELATED"/>
    <property type="match status" value="1"/>
</dbReference>
<dbReference type="EMBL" id="CAJNIZ010000597">
    <property type="protein sequence ID" value="CAE7170410.1"/>
    <property type="molecule type" value="Genomic_DNA"/>
</dbReference>
<reference evidence="2" key="1">
    <citation type="submission" date="2021-02" db="EMBL/GenBank/DDBJ databases">
        <authorList>
            <person name="Dougan E. K."/>
            <person name="Rhodes N."/>
            <person name="Thang M."/>
            <person name="Chan C."/>
        </authorList>
    </citation>
    <scope>NUCLEOTIDE SEQUENCE</scope>
</reference>
<dbReference type="PANTHER" id="PTHR11319:SF35">
    <property type="entry name" value="OUTER MEMBRANE PROTEIN PMPC-RELATED"/>
    <property type="match status" value="1"/>
</dbReference>
<feature type="transmembrane region" description="Helical" evidence="1">
    <location>
        <begin position="172"/>
        <end position="197"/>
    </location>
</feature>
<name>A0A812IR67_SYMPI</name>
<feature type="transmembrane region" description="Helical" evidence="1">
    <location>
        <begin position="209"/>
        <end position="228"/>
    </location>
</feature>
<evidence type="ECO:0000256" key="1">
    <source>
        <dbReference type="SAM" id="Phobius"/>
    </source>
</evidence>
<comment type="caution">
    <text evidence="2">The sequence shown here is derived from an EMBL/GenBank/DDBJ whole genome shotgun (WGS) entry which is preliminary data.</text>
</comment>
<feature type="transmembrane region" description="Helical" evidence="1">
    <location>
        <begin position="348"/>
        <end position="371"/>
    </location>
</feature>
<feature type="non-terminal residue" evidence="2">
    <location>
        <position position="494"/>
    </location>
</feature>